<feature type="non-terminal residue" evidence="1">
    <location>
        <position position="1"/>
    </location>
</feature>
<protein>
    <submittedName>
        <fullName evidence="1">Uncharacterized protein</fullName>
    </submittedName>
</protein>
<feature type="non-terminal residue" evidence="1">
    <location>
        <position position="61"/>
    </location>
</feature>
<keyword evidence="2" id="KW-1185">Reference proteome</keyword>
<proteinExistence type="predicted"/>
<gene>
    <name evidence="1" type="ORF">L9F63_009391</name>
</gene>
<organism evidence="1 2">
    <name type="scientific">Diploptera punctata</name>
    <name type="common">Pacific beetle cockroach</name>
    <dbReference type="NCBI Taxonomy" id="6984"/>
    <lineage>
        <taxon>Eukaryota</taxon>
        <taxon>Metazoa</taxon>
        <taxon>Ecdysozoa</taxon>
        <taxon>Arthropoda</taxon>
        <taxon>Hexapoda</taxon>
        <taxon>Insecta</taxon>
        <taxon>Pterygota</taxon>
        <taxon>Neoptera</taxon>
        <taxon>Polyneoptera</taxon>
        <taxon>Dictyoptera</taxon>
        <taxon>Blattodea</taxon>
        <taxon>Blaberoidea</taxon>
        <taxon>Blaberidae</taxon>
        <taxon>Diplopterinae</taxon>
        <taxon>Diploptera</taxon>
    </lineage>
</organism>
<evidence type="ECO:0000313" key="1">
    <source>
        <dbReference type="EMBL" id="KAJ9600315.1"/>
    </source>
</evidence>
<dbReference type="EMBL" id="JASPKZ010000432">
    <property type="protein sequence ID" value="KAJ9600315.1"/>
    <property type="molecule type" value="Genomic_DNA"/>
</dbReference>
<comment type="caution">
    <text evidence="1">The sequence shown here is derived from an EMBL/GenBank/DDBJ whole genome shotgun (WGS) entry which is preliminary data.</text>
</comment>
<reference evidence="1" key="2">
    <citation type="submission" date="2023-05" db="EMBL/GenBank/DDBJ databases">
        <authorList>
            <person name="Fouks B."/>
        </authorList>
    </citation>
    <scope>NUCLEOTIDE SEQUENCE</scope>
    <source>
        <strain evidence="1">Stay&amp;Tobe</strain>
        <tissue evidence="1">Testes</tissue>
    </source>
</reference>
<evidence type="ECO:0000313" key="2">
    <source>
        <dbReference type="Proteomes" id="UP001233999"/>
    </source>
</evidence>
<name>A0AAD8AKC7_DIPPU</name>
<accession>A0AAD8AKC7</accession>
<dbReference type="AlphaFoldDB" id="A0AAD8AKC7"/>
<sequence>EQENLICTGKKTIHFTTIHIIVLIKRRPVKIIKDVARCNVFEEPDKTPFLTIDYAPSLIYE</sequence>
<dbReference type="Proteomes" id="UP001233999">
    <property type="component" value="Unassembled WGS sequence"/>
</dbReference>
<reference evidence="1" key="1">
    <citation type="journal article" date="2023" name="IScience">
        <title>Live-bearing cockroach genome reveals convergent evolutionary mechanisms linked to viviparity in insects and beyond.</title>
        <authorList>
            <person name="Fouks B."/>
            <person name="Harrison M.C."/>
            <person name="Mikhailova A.A."/>
            <person name="Marchal E."/>
            <person name="English S."/>
            <person name="Carruthers M."/>
            <person name="Jennings E.C."/>
            <person name="Chiamaka E.L."/>
            <person name="Frigard R.A."/>
            <person name="Pippel M."/>
            <person name="Attardo G.M."/>
            <person name="Benoit J.B."/>
            <person name="Bornberg-Bauer E."/>
            <person name="Tobe S.S."/>
        </authorList>
    </citation>
    <scope>NUCLEOTIDE SEQUENCE</scope>
    <source>
        <strain evidence="1">Stay&amp;Tobe</strain>
    </source>
</reference>